<keyword evidence="3" id="KW-1185">Reference proteome</keyword>
<reference evidence="2" key="1">
    <citation type="journal article" date="2020" name="Stud. Mycol.">
        <title>101 Dothideomycetes genomes: a test case for predicting lifestyles and emergence of pathogens.</title>
        <authorList>
            <person name="Haridas S."/>
            <person name="Albert R."/>
            <person name="Binder M."/>
            <person name="Bloem J."/>
            <person name="Labutti K."/>
            <person name="Salamov A."/>
            <person name="Andreopoulos B."/>
            <person name="Baker S."/>
            <person name="Barry K."/>
            <person name="Bills G."/>
            <person name="Bluhm B."/>
            <person name="Cannon C."/>
            <person name="Castanera R."/>
            <person name="Culley D."/>
            <person name="Daum C."/>
            <person name="Ezra D."/>
            <person name="Gonzalez J."/>
            <person name="Henrissat B."/>
            <person name="Kuo A."/>
            <person name="Liang C."/>
            <person name="Lipzen A."/>
            <person name="Lutzoni F."/>
            <person name="Magnuson J."/>
            <person name="Mondo S."/>
            <person name="Nolan M."/>
            <person name="Ohm R."/>
            <person name="Pangilinan J."/>
            <person name="Park H.-J."/>
            <person name="Ramirez L."/>
            <person name="Alfaro M."/>
            <person name="Sun H."/>
            <person name="Tritt A."/>
            <person name="Yoshinaga Y."/>
            <person name="Zwiers L.-H."/>
            <person name="Turgeon B."/>
            <person name="Goodwin S."/>
            <person name="Spatafora J."/>
            <person name="Crous P."/>
            <person name="Grigoriev I."/>
        </authorList>
    </citation>
    <scope>NUCLEOTIDE SEQUENCE</scope>
    <source>
        <strain evidence="2">CBS 110217</strain>
    </source>
</reference>
<dbReference type="Proteomes" id="UP000799777">
    <property type="component" value="Unassembled WGS sequence"/>
</dbReference>
<feature type="compositionally biased region" description="Polar residues" evidence="1">
    <location>
        <begin position="43"/>
        <end position="54"/>
    </location>
</feature>
<evidence type="ECO:0000313" key="2">
    <source>
        <dbReference type="EMBL" id="KAF2025785.1"/>
    </source>
</evidence>
<dbReference type="EMBL" id="ML978257">
    <property type="protein sequence ID" value="KAF2025785.1"/>
    <property type="molecule type" value="Genomic_DNA"/>
</dbReference>
<gene>
    <name evidence="2" type="ORF">EK21DRAFT_92970</name>
</gene>
<evidence type="ECO:0000313" key="3">
    <source>
        <dbReference type="Proteomes" id="UP000799777"/>
    </source>
</evidence>
<accession>A0A9P4LI14</accession>
<evidence type="ECO:0000256" key="1">
    <source>
        <dbReference type="SAM" id="MobiDB-lite"/>
    </source>
</evidence>
<feature type="region of interest" description="Disordered" evidence="1">
    <location>
        <begin position="17"/>
        <end position="54"/>
    </location>
</feature>
<dbReference type="AlphaFoldDB" id="A0A9P4LI14"/>
<protein>
    <submittedName>
        <fullName evidence="2">Uncharacterized protein</fullName>
    </submittedName>
</protein>
<proteinExistence type="predicted"/>
<dbReference type="OrthoDB" id="3683242at2759"/>
<name>A0A9P4LI14_9PLEO</name>
<comment type="caution">
    <text evidence="2">The sequence shown here is derived from an EMBL/GenBank/DDBJ whole genome shotgun (WGS) entry which is preliminary data.</text>
</comment>
<sequence length="231" mass="25643">MITSLLRKLSRAISSTKRSNAQVNIEQSHATTTDHDRGHGIHTASSSGHSTPTVTTEITLSSRRHSFVVIPGSDEDFMPISVTLNGIEDIVCNNACQSLDHTQLLEHCVEYLFLDQRTTAFKHTHATLQQGFQILAYISNEWTPPWERSSDDLGHVVSVWLSELSEPDSQALYHVLSTLAGYSISLDVQLGDTRLEISIFLWALRLGPRGLAQGWEDGQTTIEALYAAEQQ</sequence>
<organism evidence="2 3">
    <name type="scientific">Setomelanomma holmii</name>
    <dbReference type="NCBI Taxonomy" id="210430"/>
    <lineage>
        <taxon>Eukaryota</taxon>
        <taxon>Fungi</taxon>
        <taxon>Dikarya</taxon>
        <taxon>Ascomycota</taxon>
        <taxon>Pezizomycotina</taxon>
        <taxon>Dothideomycetes</taxon>
        <taxon>Pleosporomycetidae</taxon>
        <taxon>Pleosporales</taxon>
        <taxon>Pleosporineae</taxon>
        <taxon>Phaeosphaeriaceae</taxon>
        <taxon>Setomelanomma</taxon>
    </lineage>
</organism>
<feature type="compositionally biased region" description="Polar residues" evidence="1">
    <location>
        <begin position="17"/>
        <end position="31"/>
    </location>
</feature>